<evidence type="ECO:0000313" key="3">
    <source>
        <dbReference type="Proteomes" id="UP000604046"/>
    </source>
</evidence>
<dbReference type="Proteomes" id="UP000604046">
    <property type="component" value="Unassembled WGS sequence"/>
</dbReference>
<dbReference type="EMBL" id="CAJNDS010000669">
    <property type="protein sequence ID" value="CAE7227069.1"/>
    <property type="molecule type" value="Genomic_DNA"/>
</dbReference>
<accession>A0A812KD13</accession>
<keyword evidence="3" id="KW-1185">Reference proteome</keyword>
<sequence>MGSSADLELRMLRLGSSCTNFAGCTGPAVGFAWFRWELCGVRRRGIGMPELTELPWASAALVLGHPSGSKTPCWSQGTLVAFLTDDECHVVDMQAAIEKTSEPSLVKKYKRPTQAKAPKAQIKRSRTEPKEPSQLESFLEHRKDFFIAAAWSPLGHRGSLLAVLDSGGRLCVLAPCDNSGFSESDGPLDLEESALVDLSEDFLEATGAESRAAVLDLCFWPSPLCIGKQEVAEAAALLCACRGSSLVIWKLGPRFAENCKSGKGSRLKHIALEPSVEITAVAASSIWQASDGSLLSLLAIASSKGQVHVKKVTVHGDGSLSIAPLCKTPVLEVVNAPFCVGRVGQIALLTDAWEEVEVYLAVGHGVLVSAAVVHCNKDGDLKGVSAYAASTPCHAIPVVSVLCAAAGILNSAHDSGYSNSWRADVLSMDSSGHAVLWQLPSKRSGTLSPGRLCSLVPGSWQNWLTAVEQKALRLDARMVRAAAREREARKGSSLFCGLAMSPSHCMLALQSITVSERTTQQRTASALLVTPVGSPLHSFNSMLRSLVQALHQSQLSFFYCSLWDVAESWQIQTQRKCTDLDLVFKSPKASSNSSDLMELCLEQIWDLADIFEKVAAASEQKADAEMTSLLDRTSAASLHKKALKGFVSKSLAERRPLSDGTETQRLLDRLMHLVVKDSKGSKGLNSHRALGDAGDVVRCQVQNACLEFARLAITSRRNESRIENHKKEGAKENGQNAACHSLRSLMEAATQEYWTSRLAKLAKPQTPLGPPTNLLAFLSDTDTHQQMLRRKCRVCQQAALPHPWLLEVSCGAHGLPLCQETLRPLLMEPHALCGFCGRCTEGRNTVSGRLGLCAWCAAPT</sequence>
<evidence type="ECO:0000256" key="1">
    <source>
        <dbReference type="SAM" id="MobiDB-lite"/>
    </source>
</evidence>
<feature type="region of interest" description="Disordered" evidence="1">
    <location>
        <begin position="110"/>
        <end position="133"/>
    </location>
</feature>
<protein>
    <submittedName>
        <fullName evidence="2">GAS8 protein</fullName>
    </submittedName>
</protein>
<gene>
    <name evidence="2" type="primary">GAS8</name>
    <name evidence="2" type="ORF">SNAT2548_LOCUS8918</name>
</gene>
<proteinExistence type="predicted"/>
<reference evidence="2" key="1">
    <citation type="submission" date="2021-02" db="EMBL/GenBank/DDBJ databases">
        <authorList>
            <person name="Dougan E. K."/>
            <person name="Rhodes N."/>
            <person name="Thang M."/>
            <person name="Chan C."/>
        </authorList>
    </citation>
    <scope>NUCLEOTIDE SEQUENCE</scope>
</reference>
<evidence type="ECO:0000313" key="2">
    <source>
        <dbReference type="EMBL" id="CAE7227069.1"/>
    </source>
</evidence>
<organism evidence="2 3">
    <name type="scientific">Symbiodinium natans</name>
    <dbReference type="NCBI Taxonomy" id="878477"/>
    <lineage>
        <taxon>Eukaryota</taxon>
        <taxon>Sar</taxon>
        <taxon>Alveolata</taxon>
        <taxon>Dinophyceae</taxon>
        <taxon>Suessiales</taxon>
        <taxon>Symbiodiniaceae</taxon>
        <taxon>Symbiodinium</taxon>
    </lineage>
</organism>
<dbReference type="AlphaFoldDB" id="A0A812KD13"/>
<name>A0A812KD13_9DINO</name>
<comment type="caution">
    <text evidence="2">The sequence shown here is derived from an EMBL/GenBank/DDBJ whole genome shotgun (WGS) entry which is preliminary data.</text>
</comment>